<keyword evidence="1" id="KW-0472">Membrane</keyword>
<dbReference type="Proteomes" id="UP001139150">
    <property type="component" value="Unassembled WGS sequence"/>
</dbReference>
<dbReference type="Pfam" id="PF14007">
    <property type="entry name" value="YtpI"/>
    <property type="match status" value="1"/>
</dbReference>
<sequence>MDKLLTIIIIISAVFFLYNKIRMWRSKESLLKRIYQTKSSLSLGFFLTAFGANLLIYNRSVVDLVVGALFAILGVANIVYGYRASRHYVAQLGD</sequence>
<evidence type="ECO:0000256" key="1">
    <source>
        <dbReference type="SAM" id="Phobius"/>
    </source>
</evidence>
<evidence type="ECO:0000313" key="3">
    <source>
        <dbReference type="Proteomes" id="UP001139150"/>
    </source>
</evidence>
<organism evidence="2 3">
    <name type="scientific">Halalkalibacter alkaliphilus</name>
    <dbReference type="NCBI Taxonomy" id="2917993"/>
    <lineage>
        <taxon>Bacteria</taxon>
        <taxon>Bacillati</taxon>
        <taxon>Bacillota</taxon>
        <taxon>Bacilli</taxon>
        <taxon>Bacillales</taxon>
        <taxon>Bacillaceae</taxon>
        <taxon>Halalkalibacter</taxon>
    </lineage>
</organism>
<reference evidence="2" key="1">
    <citation type="submission" date="2022-02" db="EMBL/GenBank/DDBJ databases">
        <title>Halalkalibacter sp. nov. isolated from Lonar Lake, India.</title>
        <authorList>
            <person name="Joshi A."/>
            <person name="Thite S."/>
            <person name="Lodha T."/>
        </authorList>
    </citation>
    <scope>NUCLEOTIDE SEQUENCE</scope>
    <source>
        <strain evidence="2">MEB205</strain>
    </source>
</reference>
<protein>
    <submittedName>
        <fullName evidence="2">YtpI family protein</fullName>
    </submittedName>
</protein>
<keyword evidence="1" id="KW-0812">Transmembrane</keyword>
<evidence type="ECO:0000313" key="2">
    <source>
        <dbReference type="EMBL" id="MCL7747788.1"/>
    </source>
</evidence>
<proteinExistence type="predicted"/>
<dbReference type="RefSeq" id="WP_250096686.1">
    <property type="nucleotide sequence ID" value="NZ_JAKRYL010000011.1"/>
</dbReference>
<comment type="caution">
    <text evidence="2">The sequence shown here is derived from an EMBL/GenBank/DDBJ whole genome shotgun (WGS) entry which is preliminary data.</text>
</comment>
<accession>A0A9X2I4Z5</accession>
<gene>
    <name evidence="2" type="ORF">MF646_11720</name>
</gene>
<keyword evidence="1" id="KW-1133">Transmembrane helix</keyword>
<keyword evidence="3" id="KW-1185">Reference proteome</keyword>
<dbReference type="InterPro" id="IPR025618">
    <property type="entry name" value="YtpI"/>
</dbReference>
<feature type="transmembrane region" description="Helical" evidence="1">
    <location>
        <begin position="41"/>
        <end position="58"/>
    </location>
</feature>
<feature type="transmembrane region" description="Helical" evidence="1">
    <location>
        <begin position="64"/>
        <end position="82"/>
    </location>
</feature>
<name>A0A9X2I4Z5_9BACI</name>
<dbReference type="EMBL" id="JAKRYL010000011">
    <property type="protein sequence ID" value="MCL7747788.1"/>
    <property type="molecule type" value="Genomic_DNA"/>
</dbReference>
<dbReference type="AlphaFoldDB" id="A0A9X2I4Z5"/>
<feature type="transmembrane region" description="Helical" evidence="1">
    <location>
        <begin position="6"/>
        <end position="21"/>
    </location>
</feature>